<organism evidence="2 3">
    <name type="scientific">Amniculicola lignicola CBS 123094</name>
    <dbReference type="NCBI Taxonomy" id="1392246"/>
    <lineage>
        <taxon>Eukaryota</taxon>
        <taxon>Fungi</taxon>
        <taxon>Dikarya</taxon>
        <taxon>Ascomycota</taxon>
        <taxon>Pezizomycotina</taxon>
        <taxon>Dothideomycetes</taxon>
        <taxon>Pleosporomycetidae</taxon>
        <taxon>Pleosporales</taxon>
        <taxon>Amniculicolaceae</taxon>
        <taxon>Amniculicola</taxon>
    </lineage>
</organism>
<feature type="region of interest" description="Disordered" evidence="1">
    <location>
        <begin position="512"/>
        <end position="558"/>
    </location>
</feature>
<reference evidence="2" key="1">
    <citation type="journal article" date="2020" name="Stud. Mycol.">
        <title>101 Dothideomycetes genomes: a test case for predicting lifestyles and emergence of pathogens.</title>
        <authorList>
            <person name="Haridas S."/>
            <person name="Albert R."/>
            <person name="Binder M."/>
            <person name="Bloem J."/>
            <person name="Labutti K."/>
            <person name="Salamov A."/>
            <person name="Andreopoulos B."/>
            <person name="Baker S."/>
            <person name="Barry K."/>
            <person name="Bills G."/>
            <person name="Bluhm B."/>
            <person name="Cannon C."/>
            <person name="Castanera R."/>
            <person name="Culley D."/>
            <person name="Daum C."/>
            <person name="Ezra D."/>
            <person name="Gonzalez J."/>
            <person name="Henrissat B."/>
            <person name="Kuo A."/>
            <person name="Liang C."/>
            <person name="Lipzen A."/>
            <person name="Lutzoni F."/>
            <person name="Magnuson J."/>
            <person name="Mondo S."/>
            <person name="Nolan M."/>
            <person name="Ohm R."/>
            <person name="Pangilinan J."/>
            <person name="Park H.-J."/>
            <person name="Ramirez L."/>
            <person name="Alfaro M."/>
            <person name="Sun H."/>
            <person name="Tritt A."/>
            <person name="Yoshinaga Y."/>
            <person name="Zwiers L.-H."/>
            <person name="Turgeon B."/>
            <person name="Goodwin S."/>
            <person name="Spatafora J."/>
            <person name="Crous P."/>
            <person name="Grigoriev I."/>
        </authorList>
    </citation>
    <scope>NUCLEOTIDE SEQUENCE</scope>
    <source>
        <strain evidence="2">CBS 123094</strain>
    </source>
</reference>
<dbReference type="Pfam" id="PF08728">
    <property type="entry name" value="CRT10"/>
    <property type="match status" value="2"/>
</dbReference>
<dbReference type="InterPro" id="IPR014839">
    <property type="entry name" value="Crt10"/>
</dbReference>
<protein>
    <submittedName>
        <fullName evidence="2">Uncharacterized protein</fullName>
    </submittedName>
</protein>
<dbReference type="SUPFAM" id="SSF50978">
    <property type="entry name" value="WD40 repeat-like"/>
    <property type="match status" value="1"/>
</dbReference>
<keyword evidence="3" id="KW-1185">Reference proteome</keyword>
<sequence length="792" mass="86248">MTRKISCVPTSVQRGALQEPQAEASRRLKGWRCDLTALSHTYNLYFVAASDTIHIYKPSFPDQSLPDGPELILRPPISSPHLDYAVDPQCPHSITRLHVDFLGVEEVVLVVCDDGDVIGYSISRIQHALERRGLRDDPEADTDVRVFLHMNMGKSAWGLAVHREARMIAVSANTHDITVVAYALAPEPKTNNETATFCSSYQEQTEESDAEESVGVFDRTQTDHVIKLRGQANIPSVSFDNNGTDPTGRWLYSVDIKGKVLLWDLHNPRRPAQTVQVGRCASAVRHDVAPACISLPNGHCDCSDSYSVPHAAWDAIFIDPRACRETSSPEEAFNKTPIDLPPGFWDITNALQFTGIAQDDTEAISNWELVDSMEMTLDSDTEGEGDEETGAQATDQSAHTLSAQEFSNIQASPTEDGEMVEAATLTSIDISLGQQASMPTLLDNHSNVTTHGSAHGDAVSPGATGFGNLQQLTNVFDPDLEHSGNLQEALGNNEGADAVGQGVVSIDHENDADWESEDENTPMDDAESDDDYVPTHTDQQDETGNELESVSSAGDELSDVDSEHLGQLEGIGFGHAFAPPPRPPAKKTYCEISTAADAPLTQLPRSPTLIITKSEIHLLQSIVPPDPTATGSPIVIMSNPLFPQANSPANLFQNPPTPAHDRLCFSTYIPELAVFVAATPAGRIGIFSLTKCSATIGEKSRMIYGFRQDYLLPTPQQIDAHPWLRHSGNGSRIVGVAVGPVQGQLMEDCDEREGSGFRSGQRWRMLVLYMDWSLVTYVLGDEDEMGVSRFVV</sequence>
<feature type="compositionally biased region" description="Acidic residues" evidence="1">
    <location>
        <begin position="512"/>
        <end position="532"/>
    </location>
</feature>
<dbReference type="OrthoDB" id="5591786at2759"/>
<evidence type="ECO:0000313" key="3">
    <source>
        <dbReference type="Proteomes" id="UP000799779"/>
    </source>
</evidence>
<dbReference type="Proteomes" id="UP000799779">
    <property type="component" value="Unassembled WGS sequence"/>
</dbReference>
<feature type="region of interest" description="Disordered" evidence="1">
    <location>
        <begin position="377"/>
        <end position="399"/>
    </location>
</feature>
<dbReference type="EMBL" id="ML977616">
    <property type="protein sequence ID" value="KAF1997175.1"/>
    <property type="molecule type" value="Genomic_DNA"/>
</dbReference>
<name>A0A6A5WDG3_9PLEO</name>
<gene>
    <name evidence="2" type="ORF">P154DRAFT_565504</name>
</gene>
<feature type="compositionally biased region" description="Acidic residues" evidence="1">
    <location>
        <begin position="377"/>
        <end position="389"/>
    </location>
</feature>
<dbReference type="InterPro" id="IPR036322">
    <property type="entry name" value="WD40_repeat_dom_sf"/>
</dbReference>
<accession>A0A6A5WDG3</accession>
<evidence type="ECO:0000256" key="1">
    <source>
        <dbReference type="SAM" id="MobiDB-lite"/>
    </source>
</evidence>
<dbReference type="AlphaFoldDB" id="A0A6A5WDG3"/>
<evidence type="ECO:0000313" key="2">
    <source>
        <dbReference type="EMBL" id="KAF1997175.1"/>
    </source>
</evidence>
<proteinExistence type="predicted"/>